<dbReference type="InterPro" id="IPR011990">
    <property type="entry name" value="TPR-like_helical_dom_sf"/>
</dbReference>
<reference evidence="3 4" key="1">
    <citation type="journal article" date="2018" name="Nat. Ecol. Evol.">
        <title>Pezizomycetes genomes reveal the molecular basis of ectomycorrhizal truffle lifestyle.</title>
        <authorList>
            <person name="Murat C."/>
            <person name="Payen T."/>
            <person name="Noel B."/>
            <person name="Kuo A."/>
            <person name="Morin E."/>
            <person name="Chen J."/>
            <person name="Kohler A."/>
            <person name="Krizsan K."/>
            <person name="Balestrini R."/>
            <person name="Da Silva C."/>
            <person name="Montanini B."/>
            <person name="Hainaut M."/>
            <person name="Levati E."/>
            <person name="Barry K.W."/>
            <person name="Belfiori B."/>
            <person name="Cichocki N."/>
            <person name="Clum A."/>
            <person name="Dockter R.B."/>
            <person name="Fauchery L."/>
            <person name="Guy J."/>
            <person name="Iotti M."/>
            <person name="Le Tacon F."/>
            <person name="Lindquist E.A."/>
            <person name="Lipzen A."/>
            <person name="Malagnac F."/>
            <person name="Mello A."/>
            <person name="Molinier V."/>
            <person name="Miyauchi S."/>
            <person name="Poulain J."/>
            <person name="Riccioni C."/>
            <person name="Rubini A."/>
            <person name="Sitrit Y."/>
            <person name="Splivallo R."/>
            <person name="Traeger S."/>
            <person name="Wang M."/>
            <person name="Zifcakova L."/>
            <person name="Wipf D."/>
            <person name="Zambonelli A."/>
            <person name="Paolocci F."/>
            <person name="Nowrousian M."/>
            <person name="Ottonello S."/>
            <person name="Baldrian P."/>
            <person name="Spatafora J.W."/>
            <person name="Henrissat B."/>
            <person name="Nagy L.G."/>
            <person name="Aury J.M."/>
            <person name="Wincker P."/>
            <person name="Grigoriev I.V."/>
            <person name="Bonfante P."/>
            <person name="Martin F.M."/>
        </authorList>
    </citation>
    <scope>NUCLEOTIDE SEQUENCE [LARGE SCALE GENOMIC DNA]</scope>
    <source>
        <strain evidence="3 4">RN42</strain>
    </source>
</reference>
<dbReference type="AlphaFoldDB" id="A0A3N4ILK4"/>
<evidence type="ECO:0000313" key="3">
    <source>
        <dbReference type="EMBL" id="RPA87005.1"/>
    </source>
</evidence>
<evidence type="ECO:0000313" key="4">
    <source>
        <dbReference type="Proteomes" id="UP000275078"/>
    </source>
</evidence>
<dbReference type="PANTHER" id="PTHR40375:SF2">
    <property type="entry name" value="SPORULATION-SPECIFIC PROTEIN 22"/>
    <property type="match status" value="1"/>
</dbReference>
<accession>A0A3N4ILK4</accession>
<dbReference type="GO" id="GO:0051321">
    <property type="term" value="P:meiotic cell cycle"/>
    <property type="evidence" value="ECO:0007669"/>
    <property type="project" value="UniProtKB-KW"/>
</dbReference>
<dbReference type="InterPro" id="IPR013940">
    <property type="entry name" value="Spo22/ZIP4/TEX11"/>
</dbReference>
<dbReference type="STRING" id="1160509.A0A3N4ILK4"/>
<dbReference type="Proteomes" id="UP000275078">
    <property type="component" value="Unassembled WGS sequence"/>
</dbReference>
<protein>
    <recommendedName>
        <fullName evidence="2">Protein ZIP4 homolog</fullName>
    </recommendedName>
</protein>
<proteinExistence type="predicted"/>
<evidence type="ECO:0000256" key="1">
    <source>
        <dbReference type="ARBA" id="ARBA00023254"/>
    </source>
</evidence>
<keyword evidence="1" id="KW-0469">Meiosis</keyword>
<name>A0A3N4ILK4_ASCIM</name>
<dbReference type="GO" id="GO:0090173">
    <property type="term" value="P:regulation of synaptonemal complex assembly"/>
    <property type="evidence" value="ECO:0007669"/>
    <property type="project" value="InterPro"/>
</dbReference>
<sequence length="875" mass="99460">MEDRLATNTAVSTLERRLSLLASTAKTLHETLLEKPNDPDLLGRFQECQQTAEKSASQKENLSLNVHHEELDLQDRKEEKIAGKVFERAALFHEKLSHLDVPADSDEGRGCEKLVGEFLALRMFLAWKQSNLSAADALYQKLVPIVEKRPETHTAERVASVLLEIGKGLLEHNALDASIKWLQRAHIAVSVIDPDLIADSAQELRLGVLFNLGKAYITRKTNDDIEKAGELIDVMMDDWPMRIVVYLQRMDWIEASGKGSGEYAKVLKKTIAVVQITDTSLKTIIGKIHSLSQKSNKLACECLDDLILRRITNLDRDEWIEQTFVTRLWITVKDSANVEDEVLVGLKELLDGLERQITHNLSPKTTHCAQALLWKVSEAANIQRKYDSSLKWCKLALHNVFSKAGENNLTKIARRVILCSIETGNYDEAKTTFDAMSQAGKDNPTTRYLAFKLAIRTGDTALAEESLRKIYDTVGKDYTALYACVLDAQQVGEKKHAHDALRYVLQKVEETDPESNNVPILYRCNIALSMTELDTTKEPSQNTKAVGDLTVAFENAAKKADECRHRKVRKSSEVVFTVLELDWFSRNAYNLALRSIEEWCERTSLRLLSTCLKFISAYPADQDTGSKVENGIRLLFCRYLSACLSAELARREDNIENQEDTYLEVWKHVAEFRNTWRAIEENLTDTQKNDLRDKYATMLILDFESAICRKEWDTLSSIVKEAELCNKEFLYENLGDMVLRSKAPDKYVVAVLQAICKSAIVDSGSGATRITKLSNFLRCQVQIALVQDSKLLEELVQQVLKLARDPRRESEPYPQGELHWLAATLWNRSVDFQCATDNENFHKFAEYALSVAGLLRSDWGREYLKGLQERYFKME</sequence>
<dbReference type="Gene3D" id="1.25.40.10">
    <property type="entry name" value="Tetratricopeptide repeat domain"/>
    <property type="match status" value="1"/>
</dbReference>
<keyword evidence="4" id="KW-1185">Reference proteome</keyword>
<dbReference type="OrthoDB" id="65716at2759"/>
<dbReference type="EMBL" id="ML119647">
    <property type="protein sequence ID" value="RPA87005.1"/>
    <property type="molecule type" value="Genomic_DNA"/>
</dbReference>
<dbReference type="SUPFAM" id="SSF48452">
    <property type="entry name" value="TPR-like"/>
    <property type="match status" value="1"/>
</dbReference>
<gene>
    <name evidence="3" type="ORF">BJ508DRAFT_320903</name>
</gene>
<evidence type="ECO:0000256" key="2">
    <source>
        <dbReference type="ARBA" id="ARBA00031845"/>
    </source>
</evidence>
<organism evidence="3 4">
    <name type="scientific">Ascobolus immersus RN42</name>
    <dbReference type="NCBI Taxonomy" id="1160509"/>
    <lineage>
        <taxon>Eukaryota</taxon>
        <taxon>Fungi</taxon>
        <taxon>Dikarya</taxon>
        <taxon>Ascomycota</taxon>
        <taxon>Pezizomycotina</taxon>
        <taxon>Pezizomycetes</taxon>
        <taxon>Pezizales</taxon>
        <taxon>Ascobolaceae</taxon>
        <taxon>Ascobolus</taxon>
    </lineage>
</organism>
<dbReference type="Pfam" id="PF08631">
    <property type="entry name" value="SPO22"/>
    <property type="match status" value="1"/>
</dbReference>
<dbReference type="PANTHER" id="PTHR40375">
    <property type="entry name" value="SPORULATION-SPECIFIC PROTEIN 22"/>
    <property type="match status" value="1"/>
</dbReference>
<dbReference type="InterPro" id="IPR039057">
    <property type="entry name" value="Spo22/ZIP4"/>
</dbReference>